<proteinExistence type="predicted"/>
<dbReference type="Gene3D" id="2.30.130.30">
    <property type="entry name" value="Hypothetical protein"/>
    <property type="match status" value="1"/>
</dbReference>
<dbReference type="SUPFAM" id="SSF88697">
    <property type="entry name" value="PUA domain-like"/>
    <property type="match status" value="1"/>
</dbReference>
<evidence type="ECO:0000313" key="1">
    <source>
        <dbReference type="EMBL" id="QHU06933.1"/>
    </source>
</evidence>
<dbReference type="InterPro" id="IPR015947">
    <property type="entry name" value="PUA-like_sf"/>
</dbReference>
<sequence>MSFEFNGHEIKAITIKQPYASLIINGIQNVENRSWRKKIHKDACKNWLFVHASSKYASKKEIKKIDNIPDNFDYPSSCIIGMMHINCVGKVSDAVHKCSWAKGPNCWYIDAVIKFKTPIPTTGKLGQWDPDPSLHDQLTDQITDSMYSIIPLDNIEFVKKEDIYYAVQRGKYMTWESIIRSLIEKTDTFTYKLIQFLLSIDYNAYFWECDQVDMKKPFRFAIFNSKTLAERKQEDNAFKGVINCGNRLAIAFPSLSKDVHLVVPCYKSVADYTSLATFSRTAPIKQQVAFWKKVGQNIKEGDWVSTSGLGVAWLHVRIASRPKYYHDAFEKKKNGGRRKIEEYIENFNFPKDFVNIIIIGKNWKQKEQKDLITYYLELLPKDTKVVGMGKMLEDKVAEISLEFDLYKADWKRDGRFAKQKMFDKMIENRVDLITVFGKDDIKLTSDIQVLQVN</sequence>
<dbReference type="AlphaFoldDB" id="A0A6C0JNI8"/>
<accession>A0A6C0JNI8</accession>
<reference evidence="1" key="1">
    <citation type="journal article" date="2020" name="Nature">
        <title>Giant virus diversity and host interactions through global metagenomics.</title>
        <authorList>
            <person name="Schulz F."/>
            <person name="Roux S."/>
            <person name="Paez-Espino D."/>
            <person name="Jungbluth S."/>
            <person name="Walsh D.A."/>
            <person name="Denef V.J."/>
            <person name="McMahon K.D."/>
            <person name="Konstantinidis K.T."/>
            <person name="Eloe-Fadrosh E.A."/>
            <person name="Kyrpides N.C."/>
            <person name="Woyke T."/>
        </authorList>
    </citation>
    <scope>NUCLEOTIDE SEQUENCE</scope>
    <source>
        <strain evidence="1">GVMAG-S-1038524-41</strain>
    </source>
</reference>
<dbReference type="EMBL" id="MN740669">
    <property type="protein sequence ID" value="QHU06933.1"/>
    <property type="molecule type" value="Genomic_DNA"/>
</dbReference>
<dbReference type="InterPro" id="IPR054220">
    <property type="entry name" value="DUF6940"/>
</dbReference>
<name>A0A6C0JNI8_9ZZZZ</name>
<dbReference type="Pfam" id="PF22086">
    <property type="entry name" value="DUF6940"/>
    <property type="match status" value="1"/>
</dbReference>
<organism evidence="1">
    <name type="scientific">viral metagenome</name>
    <dbReference type="NCBI Taxonomy" id="1070528"/>
    <lineage>
        <taxon>unclassified sequences</taxon>
        <taxon>metagenomes</taxon>
        <taxon>organismal metagenomes</taxon>
    </lineage>
</organism>
<protein>
    <recommendedName>
        <fullName evidence="2">ASCH domain-containing protein</fullName>
    </recommendedName>
</protein>
<evidence type="ECO:0008006" key="2">
    <source>
        <dbReference type="Google" id="ProtNLM"/>
    </source>
</evidence>